<protein>
    <submittedName>
        <fullName evidence="1">GTP-binding protein</fullName>
    </submittedName>
</protein>
<dbReference type="EMBL" id="CP168151">
    <property type="protein sequence ID" value="XFD39596.1"/>
    <property type="molecule type" value="Genomic_DNA"/>
</dbReference>
<name>A0ACD5DDW5_9LACO</name>
<sequence>MKKIVAGIVAHVDAGKTTLSEALLYKTGALKTLGRVDNGDAFLDPDDLEKARGITIFSHQANFKYDDLYVSLLDTPGHVDFAAQTEQILSVLDYAILVVSATDGVQGYTQTLWGLLKQYNIPTFIFVNKMDAPGTNRDDVINQLQQTLSAGSLPFDWDTETVPAEDAEEIALQDDDVLANYLDSGDLDNGVIKNMIANRQVFPVYFGSGLKMTGIDNLLAGLAKWTQETVYEEDFAASVFKISHANGERLTWMRMTGGTLATKELILPEQKVNQLRLYNGTKYEVVPRVAAGDIVVVPGLKDTFPGQGLGTARDSQLPTMQPVLTYAVNLQNEEVHSVLSAMRELEDEDPLLRVSWSEQLQEIRVQLRGTIQLEVLKQMLHDRFDLDVDFDEGGILYRETITQPVEGVGHFEPLRHYAEVHLLMEPTAPGTGLTFATDCDVDVLGKNWQHQVISNLQAKTQLSVLVGAPLTDVKLTLVAGKASIVHSVGGDFKEATWRAVRQGLMMARQAGNAQLLEPWYRFRLMVPQDQIGRAMTDIQAMSGQFEAPTTTGEMAVLIGTAPVSEMQDYPRAVQAYTHGKGQLDCVVDGYRPAHNEAEVVESEGYQPVSDLANTPDSVFCAHGAGYPVPWDEVPQMAHVPYVSK</sequence>
<proteinExistence type="predicted"/>
<organism evidence="1 2">
    <name type="scientific">Lentilactobacillus terminaliae</name>
    <dbReference type="NCBI Taxonomy" id="3003483"/>
    <lineage>
        <taxon>Bacteria</taxon>
        <taxon>Bacillati</taxon>
        <taxon>Bacillota</taxon>
        <taxon>Bacilli</taxon>
        <taxon>Lactobacillales</taxon>
        <taxon>Lactobacillaceae</taxon>
        <taxon>Lentilactobacillus</taxon>
    </lineage>
</organism>
<gene>
    <name evidence="1" type="ORF">O0236_009385</name>
</gene>
<accession>A0ACD5DDW5</accession>
<keyword evidence="2" id="KW-1185">Reference proteome</keyword>
<dbReference type="Proteomes" id="UP001149860">
    <property type="component" value="Chromosome"/>
</dbReference>
<evidence type="ECO:0000313" key="1">
    <source>
        <dbReference type="EMBL" id="XFD39596.1"/>
    </source>
</evidence>
<evidence type="ECO:0000313" key="2">
    <source>
        <dbReference type="Proteomes" id="UP001149860"/>
    </source>
</evidence>
<reference evidence="1" key="1">
    <citation type="submission" date="2024-08" db="EMBL/GenBank/DDBJ databases">
        <title>Lentilactobacillus sp. nov., isolated from tree bark.</title>
        <authorList>
            <person name="Phuengjayaem S."/>
            <person name="Tanasupawat S."/>
        </authorList>
    </citation>
    <scope>NUCLEOTIDE SEQUENCE</scope>
    <source>
        <strain evidence="1">SPB1-3</strain>
    </source>
</reference>